<feature type="domain" description="Putative metallopeptidase" evidence="2">
    <location>
        <begin position="215"/>
        <end position="457"/>
    </location>
</feature>
<reference evidence="3 4" key="1">
    <citation type="submission" date="2013-03" db="EMBL/GenBank/DDBJ databases">
        <title>Assembly of a new bacterial strain Brevibacillus borstelensis AK1.</title>
        <authorList>
            <person name="Rajan I."/>
            <person name="PoliReddy D."/>
            <person name="Sugumar T."/>
            <person name="Rathinam K."/>
            <person name="Alqarawi S."/>
            <person name="Khalil A.B."/>
            <person name="Sivakumar N."/>
        </authorList>
    </citation>
    <scope>NUCLEOTIDE SEQUENCE [LARGE SCALE GENOMIC DNA]</scope>
    <source>
        <strain evidence="3 4">AK1</strain>
    </source>
</reference>
<dbReference type="PANTHER" id="PTHR38730:SF1">
    <property type="entry name" value="SLL7028 PROTEIN"/>
    <property type="match status" value="1"/>
</dbReference>
<comment type="caution">
    <text evidence="3">The sequence shown here is derived from an EMBL/GenBank/DDBJ whole genome shotgun (WGS) entry which is preliminary data.</text>
</comment>
<dbReference type="Proteomes" id="UP000012081">
    <property type="component" value="Unassembled WGS sequence"/>
</dbReference>
<feature type="domain" description="VWA-like" evidence="1">
    <location>
        <begin position="477"/>
        <end position="567"/>
    </location>
</feature>
<evidence type="ECO:0000259" key="2">
    <source>
        <dbReference type="Pfam" id="PF13203"/>
    </source>
</evidence>
<gene>
    <name evidence="3" type="ORF">I532_18322</name>
</gene>
<dbReference type="AlphaFoldDB" id="M8DCN3"/>
<evidence type="ECO:0000313" key="3">
    <source>
        <dbReference type="EMBL" id="EMT51203.1"/>
    </source>
</evidence>
<dbReference type="SUPFAM" id="SSF53300">
    <property type="entry name" value="vWA-like"/>
    <property type="match status" value="1"/>
</dbReference>
<dbReference type="STRING" id="1300222.I532_18322"/>
<sequence length="602" mass="67272">MAKRSKTELDPALAAYLEAVSYLERHPMFSPLMGRVSLVRDKRSKCPENGWAVVGKNGVIHVHPTRRLDVQEWVYVLAHNLLHLGFGHFVEKERPALWNIACDVYIASFLSSMKLGKPPMAWAGELEHSVRSEEELYRRFCDEGVPERFAGWGTGGDRQPDMLLSGKLEGSGYFRDVNWEALFGTGLSNAVHSAVSVAGGYVQALDDRTATLSPAQEARQWFINHFPLLASLASHFTMIEDAQLCQRLQISVAAIDVVVGEIYMNPAAGLDREEAIFVMGHELLHAGLRHHERCMGRDPYYWNVSCDYVINQWLVEMNVGQLPQVGVLLDPELRGMSAEAIYDRIVSDLRTYRKLFTLRGIGMGDILDKGDPRFWDANHGTTLDDFYRSALMQGLVYHQEKGRGLLPAGLVEEIRALGQPPIPWDVQLARWFDEHFPLLEKSRTYARVSRRQMSTPNIPRPAWSCRESDQAGRTFGVVLDTSGSMDAKLLGKALGAIASYSQSRDVPFARVVFCDAAAYDAGYLSPDDIAERVRVKGRGGTVLQPGIDLLQNAHDFPPDGPILVITDGECDRIRVARSHAFILPKGKSLPFVPRGPVFRMES</sequence>
<evidence type="ECO:0000259" key="1">
    <source>
        <dbReference type="Pfam" id="PF09967"/>
    </source>
</evidence>
<protein>
    <recommendedName>
        <fullName evidence="5">Metallopeptidase domain-containing protein</fullName>
    </recommendedName>
</protein>
<dbReference type="InterPro" id="IPR025154">
    <property type="entry name" value="Put_metallopeptidase_dom"/>
</dbReference>
<organism evidence="3 4">
    <name type="scientific">Brevibacillus borstelensis AK1</name>
    <dbReference type="NCBI Taxonomy" id="1300222"/>
    <lineage>
        <taxon>Bacteria</taxon>
        <taxon>Bacillati</taxon>
        <taxon>Bacillota</taxon>
        <taxon>Bacilli</taxon>
        <taxon>Bacillales</taxon>
        <taxon>Paenibacillaceae</taxon>
        <taxon>Brevibacillus</taxon>
    </lineage>
</organism>
<dbReference type="Pfam" id="PF13203">
    <property type="entry name" value="DUF2201_N"/>
    <property type="match status" value="1"/>
</dbReference>
<dbReference type="Pfam" id="PF09967">
    <property type="entry name" value="DUF2201"/>
    <property type="match status" value="1"/>
</dbReference>
<keyword evidence="4" id="KW-1185">Reference proteome</keyword>
<dbReference type="PANTHER" id="PTHR38730">
    <property type="entry name" value="SLL7028 PROTEIN"/>
    <property type="match status" value="1"/>
</dbReference>
<dbReference type="PATRIC" id="fig|1300222.3.peg.3841"/>
<dbReference type="InterPro" id="IPR018698">
    <property type="entry name" value="VWA-like_dom"/>
</dbReference>
<evidence type="ECO:0000313" key="4">
    <source>
        <dbReference type="Proteomes" id="UP000012081"/>
    </source>
</evidence>
<name>M8DCN3_9BACL</name>
<evidence type="ECO:0008006" key="5">
    <source>
        <dbReference type="Google" id="ProtNLM"/>
    </source>
</evidence>
<dbReference type="InterPro" id="IPR036465">
    <property type="entry name" value="vWFA_dom_sf"/>
</dbReference>
<accession>M8DCN3</accession>
<dbReference type="OrthoDB" id="9809307at2"/>
<proteinExistence type="predicted"/>
<dbReference type="EMBL" id="APBN01000009">
    <property type="protein sequence ID" value="EMT51203.1"/>
    <property type="molecule type" value="Genomic_DNA"/>
</dbReference>
<dbReference type="RefSeq" id="WP_003390028.1">
    <property type="nucleotide sequence ID" value="NZ_APBN01000009.1"/>
</dbReference>